<reference evidence="1 2" key="1">
    <citation type="journal article" date="2020" name="Cell">
        <title>Large-Scale Comparative Analyses of Tick Genomes Elucidate Their Genetic Diversity and Vector Capacities.</title>
        <authorList>
            <consortium name="Tick Genome and Microbiome Consortium (TIGMIC)"/>
            <person name="Jia N."/>
            <person name="Wang J."/>
            <person name="Shi W."/>
            <person name="Du L."/>
            <person name="Sun Y."/>
            <person name="Zhan W."/>
            <person name="Jiang J.F."/>
            <person name="Wang Q."/>
            <person name="Zhang B."/>
            <person name="Ji P."/>
            <person name="Bell-Sakyi L."/>
            <person name="Cui X.M."/>
            <person name="Yuan T.T."/>
            <person name="Jiang B.G."/>
            <person name="Yang W.F."/>
            <person name="Lam T.T."/>
            <person name="Chang Q.C."/>
            <person name="Ding S.J."/>
            <person name="Wang X.J."/>
            <person name="Zhu J.G."/>
            <person name="Ruan X.D."/>
            <person name="Zhao L."/>
            <person name="Wei J.T."/>
            <person name="Ye R.Z."/>
            <person name="Que T.C."/>
            <person name="Du C.H."/>
            <person name="Zhou Y.H."/>
            <person name="Cheng J.X."/>
            <person name="Dai P.F."/>
            <person name="Guo W.B."/>
            <person name="Han X.H."/>
            <person name="Huang E.J."/>
            <person name="Li L.F."/>
            <person name="Wei W."/>
            <person name="Gao Y.C."/>
            <person name="Liu J.Z."/>
            <person name="Shao H.Z."/>
            <person name="Wang X."/>
            <person name="Wang C.C."/>
            <person name="Yang T.C."/>
            <person name="Huo Q.B."/>
            <person name="Li W."/>
            <person name="Chen H.Y."/>
            <person name="Chen S.E."/>
            <person name="Zhou L.G."/>
            <person name="Ni X.B."/>
            <person name="Tian J.H."/>
            <person name="Sheng Y."/>
            <person name="Liu T."/>
            <person name="Pan Y.S."/>
            <person name="Xia L.Y."/>
            <person name="Li J."/>
            <person name="Zhao F."/>
            <person name="Cao W.C."/>
        </authorList>
    </citation>
    <scope>NUCLEOTIDE SEQUENCE [LARGE SCALE GENOMIC DNA]</scope>
    <source>
        <strain evidence="1">Iper-2018</strain>
    </source>
</reference>
<keyword evidence="2" id="KW-1185">Reference proteome</keyword>
<evidence type="ECO:0000313" key="1">
    <source>
        <dbReference type="EMBL" id="KAG0430376.1"/>
    </source>
</evidence>
<dbReference type="EMBL" id="JABSTQ010009331">
    <property type="protein sequence ID" value="KAG0430376.1"/>
    <property type="molecule type" value="Genomic_DNA"/>
</dbReference>
<accession>A0AC60QB77</accession>
<organism evidence="1 2">
    <name type="scientific">Ixodes persulcatus</name>
    <name type="common">Taiga tick</name>
    <dbReference type="NCBI Taxonomy" id="34615"/>
    <lineage>
        <taxon>Eukaryota</taxon>
        <taxon>Metazoa</taxon>
        <taxon>Ecdysozoa</taxon>
        <taxon>Arthropoda</taxon>
        <taxon>Chelicerata</taxon>
        <taxon>Arachnida</taxon>
        <taxon>Acari</taxon>
        <taxon>Parasitiformes</taxon>
        <taxon>Ixodida</taxon>
        <taxon>Ixodoidea</taxon>
        <taxon>Ixodidae</taxon>
        <taxon>Ixodinae</taxon>
        <taxon>Ixodes</taxon>
    </lineage>
</organism>
<gene>
    <name evidence="1" type="ORF">HPB47_022755</name>
</gene>
<protein>
    <submittedName>
        <fullName evidence="1">Uncharacterized protein</fullName>
    </submittedName>
</protein>
<comment type="caution">
    <text evidence="1">The sequence shown here is derived from an EMBL/GenBank/DDBJ whole genome shotgun (WGS) entry which is preliminary data.</text>
</comment>
<name>A0AC60QB77_IXOPE</name>
<proteinExistence type="predicted"/>
<dbReference type="Proteomes" id="UP000805193">
    <property type="component" value="Unassembled WGS sequence"/>
</dbReference>
<sequence length="73" mass="8383">MDVAGTYVSVRQHPSTTQHLSRGDLVSFWFIKLHRLASLDLHHLHPKMYTEKAVLPSPGELLTAQRLIRFSFV</sequence>
<evidence type="ECO:0000313" key="2">
    <source>
        <dbReference type="Proteomes" id="UP000805193"/>
    </source>
</evidence>